<name>A0A9P6L4J4_9AGAM</name>
<accession>A0A9P6L4J4</accession>
<feature type="compositionally biased region" description="Basic residues" evidence="1">
    <location>
        <begin position="59"/>
        <end position="69"/>
    </location>
</feature>
<keyword evidence="2" id="KW-0472">Membrane</keyword>
<dbReference type="EMBL" id="WIUZ02000012">
    <property type="protein sequence ID" value="KAF9782102.1"/>
    <property type="molecule type" value="Genomic_DNA"/>
</dbReference>
<evidence type="ECO:0000313" key="4">
    <source>
        <dbReference type="Proteomes" id="UP000736335"/>
    </source>
</evidence>
<evidence type="ECO:0000256" key="1">
    <source>
        <dbReference type="SAM" id="MobiDB-lite"/>
    </source>
</evidence>
<feature type="transmembrane region" description="Helical" evidence="2">
    <location>
        <begin position="348"/>
        <end position="368"/>
    </location>
</feature>
<dbReference type="Proteomes" id="UP000736335">
    <property type="component" value="Unassembled WGS sequence"/>
</dbReference>
<feature type="transmembrane region" description="Helical" evidence="2">
    <location>
        <begin position="316"/>
        <end position="336"/>
    </location>
</feature>
<dbReference type="PANTHER" id="PTHR31303">
    <property type="entry name" value="CTP-DEPENDENT DIACYLGLYCEROL KINASE 1"/>
    <property type="match status" value="1"/>
</dbReference>
<evidence type="ECO:0000313" key="3">
    <source>
        <dbReference type="EMBL" id="KAF9782102.1"/>
    </source>
</evidence>
<dbReference type="GO" id="GO:0006654">
    <property type="term" value="P:phosphatidic acid biosynthetic process"/>
    <property type="evidence" value="ECO:0007669"/>
    <property type="project" value="TreeGrafter"/>
</dbReference>
<proteinExistence type="predicted"/>
<keyword evidence="2" id="KW-0812">Transmembrane</keyword>
<dbReference type="AlphaFoldDB" id="A0A9P6L4J4"/>
<reference evidence="3" key="1">
    <citation type="journal article" date="2020" name="Nat. Commun.">
        <title>Large-scale genome sequencing of mycorrhizal fungi provides insights into the early evolution of symbiotic traits.</title>
        <authorList>
            <person name="Miyauchi S."/>
            <person name="Kiss E."/>
            <person name="Kuo A."/>
            <person name="Drula E."/>
            <person name="Kohler A."/>
            <person name="Sanchez-Garcia M."/>
            <person name="Morin E."/>
            <person name="Andreopoulos B."/>
            <person name="Barry K.W."/>
            <person name="Bonito G."/>
            <person name="Buee M."/>
            <person name="Carver A."/>
            <person name="Chen C."/>
            <person name="Cichocki N."/>
            <person name="Clum A."/>
            <person name="Culley D."/>
            <person name="Crous P.W."/>
            <person name="Fauchery L."/>
            <person name="Girlanda M."/>
            <person name="Hayes R.D."/>
            <person name="Keri Z."/>
            <person name="LaButti K."/>
            <person name="Lipzen A."/>
            <person name="Lombard V."/>
            <person name="Magnuson J."/>
            <person name="Maillard F."/>
            <person name="Murat C."/>
            <person name="Nolan M."/>
            <person name="Ohm R.A."/>
            <person name="Pangilinan J."/>
            <person name="Pereira M.F."/>
            <person name="Perotto S."/>
            <person name="Peter M."/>
            <person name="Pfister S."/>
            <person name="Riley R."/>
            <person name="Sitrit Y."/>
            <person name="Stielow J.B."/>
            <person name="Szollosi G."/>
            <person name="Zifcakova L."/>
            <person name="Stursova M."/>
            <person name="Spatafora J.W."/>
            <person name="Tedersoo L."/>
            <person name="Vaario L.M."/>
            <person name="Yamada A."/>
            <person name="Yan M."/>
            <person name="Wang P."/>
            <person name="Xu J."/>
            <person name="Bruns T."/>
            <person name="Baldrian P."/>
            <person name="Vilgalys R."/>
            <person name="Dunand C."/>
            <person name="Henrissat B."/>
            <person name="Grigoriev I.V."/>
            <person name="Hibbett D."/>
            <person name="Nagy L.G."/>
            <person name="Martin F.M."/>
        </authorList>
    </citation>
    <scope>NUCLEOTIDE SEQUENCE</scope>
    <source>
        <strain evidence="3">UH-Tt-Lm1</strain>
    </source>
</reference>
<dbReference type="GO" id="GO:0005789">
    <property type="term" value="C:endoplasmic reticulum membrane"/>
    <property type="evidence" value="ECO:0007669"/>
    <property type="project" value="TreeGrafter"/>
</dbReference>
<protein>
    <recommendedName>
        <fullName evidence="5">Phosphatidate cytidylyltransferase</fullName>
    </recommendedName>
</protein>
<feature type="region of interest" description="Disordered" evidence="1">
    <location>
        <begin position="1"/>
        <end position="83"/>
    </location>
</feature>
<comment type="caution">
    <text evidence="3">The sequence shown here is derived from an EMBL/GenBank/DDBJ whole genome shotgun (WGS) entry which is preliminary data.</text>
</comment>
<reference evidence="3" key="2">
    <citation type="submission" date="2020-11" db="EMBL/GenBank/DDBJ databases">
        <authorList>
            <consortium name="DOE Joint Genome Institute"/>
            <person name="Kuo A."/>
            <person name="Miyauchi S."/>
            <person name="Kiss E."/>
            <person name="Drula E."/>
            <person name="Kohler A."/>
            <person name="Sanchez-Garcia M."/>
            <person name="Andreopoulos B."/>
            <person name="Barry K.W."/>
            <person name="Bonito G."/>
            <person name="Buee M."/>
            <person name="Carver A."/>
            <person name="Chen C."/>
            <person name="Cichocki N."/>
            <person name="Clum A."/>
            <person name="Culley D."/>
            <person name="Crous P.W."/>
            <person name="Fauchery L."/>
            <person name="Girlanda M."/>
            <person name="Hayes R."/>
            <person name="Keri Z."/>
            <person name="Labutti K."/>
            <person name="Lipzen A."/>
            <person name="Lombard V."/>
            <person name="Magnuson J."/>
            <person name="Maillard F."/>
            <person name="Morin E."/>
            <person name="Murat C."/>
            <person name="Nolan M."/>
            <person name="Ohm R."/>
            <person name="Pangilinan J."/>
            <person name="Pereira M."/>
            <person name="Perotto S."/>
            <person name="Peter M."/>
            <person name="Riley R."/>
            <person name="Sitrit Y."/>
            <person name="Stielow B."/>
            <person name="Szollosi G."/>
            <person name="Zifcakova L."/>
            <person name="Stursova M."/>
            <person name="Spatafora J.W."/>
            <person name="Tedersoo L."/>
            <person name="Vaario L.-M."/>
            <person name="Yamada A."/>
            <person name="Yan M."/>
            <person name="Wang P."/>
            <person name="Xu J."/>
            <person name="Bruns T."/>
            <person name="Baldrian P."/>
            <person name="Vilgalys R."/>
            <person name="Henrissat B."/>
            <person name="Grigoriev I.V."/>
            <person name="Hibbett D."/>
            <person name="Nagy L.G."/>
            <person name="Martin F.M."/>
        </authorList>
    </citation>
    <scope>NUCLEOTIDE SEQUENCE</scope>
    <source>
        <strain evidence="3">UH-Tt-Lm1</strain>
    </source>
</reference>
<dbReference type="GO" id="GO:0004143">
    <property type="term" value="F:ATP-dependent diacylglycerol kinase activity"/>
    <property type="evidence" value="ECO:0007669"/>
    <property type="project" value="InterPro"/>
</dbReference>
<feature type="compositionally biased region" description="Low complexity" evidence="1">
    <location>
        <begin position="26"/>
        <end position="44"/>
    </location>
</feature>
<dbReference type="PANTHER" id="PTHR31303:SF1">
    <property type="entry name" value="CTP-DEPENDENT DIACYLGLYCEROL KINASE 1"/>
    <property type="match status" value="1"/>
</dbReference>
<feature type="transmembrane region" description="Helical" evidence="2">
    <location>
        <begin position="194"/>
        <end position="223"/>
    </location>
</feature>
<dbReference type="InterPro" id="IPR037997">
    <property type="entry name" value="Dgk1-like"/>
</dbReference>
<dbReference type="OrthoDB" id="5673at2759"/>
<evidence type="ECO:0000256" key="2">
    <source>
        <dbReference type="SAM" id="Phobius"/>
    </source>
</evidence>
<keyword evidence="2" id="KW-1133">Transmembrane helix</keyword>
<gene>
    <name evidence="3" type="ORF">BJ322DRAFT_194874</name>
</gene>
<organism evidence="3 4">
    <name type="scientific">Thelephora terrestris</name>
    <dbReference type="NCBI Taxonomy" id="56493"/>
    <lineage>
        <taxon>Eukaryota</taxon>
        <taxon>Fungi</taxon>
        <taxon>Dikarya</taxon>
        <taxon>Basidiomycota</taxon>
        <taxon>Agaricomycotina</taxon>
        <taxon>Agaricomycetes</taxon>
        <taxon>Thelephorales</taxon>
        <taxon>Thelephoraceae</taxon>
        <taxon>Thelephora</taxon>
    </lineage>
</organism>
<sequence length="370" mass="40175">MTLPANDAFTLGLAHDETRRPHQSRSRSLPRSPSPKISFSSSKSTVTATHTSRVERGLARRASKHTSSNRHKDGSGALADGLHNSFTKAIQPPLQEIEEKREDSPTPSPPNPIQKVDWEIPRKLLHSSIGFLTLYLYYSNGSPRPVVVSLGTALVAIIAPADLIRLRSPRFEKIYERCLGFLMRESEKKSTNGVIWYILGVVFVLASFPLDIAVVSILILSWADTSASTFGRLWGKRTRALPRTFLGLPFAPRKSLAGFIAASLTGALTAIAFWGWFAPIVNRPEVSWTWADGFSVSSAAKDHILESAKRRGSLDFGGWVGLGIIGVFAGIVSGVAEALDLGTVDDNLSLPVISGTCLCGLFKLFGYVSS</sequence>
<keyword evidence="4" id="KW-1185">Reference proteome</keyword>
<feature type="transmembrane region" description="Helical" evidence="2">
    <location>
        <begin position="256"/>
        <end position="277"/>
    </location>
</feature>
<evidence type="ECO:0008006" key="5">
    <source>
        <dbReference type="Google" id="ProtNLM"/>
    </source>
</evidence>